<evidence type="ECO:0000313" key="1">
    <source>
        <dbReference type="EMBL" id="UUL83652.1"/>
    </source>
</evidence>
<organism evidence="1 2">
    <name type="scientific">Sphingomonas qomolangmaensis</name>
    <dbReference type="NCBI Taxonomy" id="2918765"/>
    <lineage>
        <taxon>Bacteria</taxon>
        <taxon>Pseudomonadati</taxon>
        <taxon>Pseudomonadota</taxon>
        <taxon>Alphaproteobacteria</taxon>
        <taxon>Sphingomonadales</taxon>
        <taxon>Sphingomonadaceae</taxon>
        <taxon>Sphingomonas</taxon>
    </lineage>
</organism>
<name>A0ABY5LA60_9SPHN</name>
<dbReference type="RefSeq" id="WP_256507489.1">
    <property type="nucleotide sequence ID" value="NZ_CP101740.1"/>
</dbReference>
<dbReference type="EMBL" id="CP101740">
    <property type="protein sequence ID" value="UUL83652.1"/>
    <property type="molecule type" value="Genomic_DNA"/>
</dbReference>
<evidence type="ECO:0000313" key="2">
    <source>
        <dbReference type="Proteomes" id="UP001058533"/>
    </source>
</evidence>
<gene>
    <name evidence="1" type="ORF">NMP03_05390</name>
</gene>
<proteinExistence type="predicted"/>
<sequence length="57" mass="6445">MNISPGSVWVIWSGDTRLSEQPIHSTSGRWPPTWRLKNWGSCSVISCTHALFDRISC</sequence>
<dbReference type="Proteomes" id="UP001058533">
    <property type="component" value="Chromosome"/>
</dbReference>
<protein>
    <submittedName>
        <fullName evidence="1">Uncharacterized protein</fullName>
    </submittedName>
</protein>
<reference evidence="1" key="1">
    <citation type="submission" date="2022-07" db="EMBL/GenBank/DDBJ databases">
        <title>Sphingomonas sp. nov., a novel bacterium isolated from the north slope of the Mount Everest.</title>
        <authorList>
            <person name="Cui X."/>
            <person name="Liu Y."/>
        </authorList>
    </citation>
    <scope>NUCLEOTIDE SEQUENCE</scope>
    <source>
        <strain evidence="1">S5-59</strain>
    </source>
</reference>
<accession>A0ABY5LA60</accession>
<keyword evidence="2" id="KW-1185">Reference proteome</keyword>